<dbReference type="EMBL" id="MGGR01000013">
    <property type="protein sequence ID" value="OGM33809.1"/>
    <property type="molecule type" value="Genomic_DNA"/>
</dbReference>
<keyword evidence="2" id="KW-0812">Transmembrane</keyword>
<comment type="caution">
    <text evidence="3">The sequence shown here is derived from an EMBL/GenBank/DDBJ whole genome shotgun (WGS) entry which is preliminary data.</text>
</comment>
<gene>
    <name evidence="3" type="ORF">A3D01_02460</name>
</gene>
<sequence length="778" mass="80293">MKIVQELIEVKIINEPIYEPAPRSKGKWFSIFFKKRLNKKMHIKFPKITKVLIALLATIVMLVQNPLIYVFAYDFPSAPSAPTSPSEPESSYSPPAAPTVPPEPTISLSQSTPEPTEVPKEEESQSDSNNTTNQETDNTNQDSSTIPATTSSGTNGNSSSGQIADGQTGDTHISTGDTTNSSVVTTDANSNLSATPDSGTGGITIGNSGNGSNSDNSGSASIVNNNNTLQNNDANVTNNLNQNSVTGSNSASNNVGNSEIKTGDANTSGTVINAVNTNVDGFMVAEFDFAEDYIGDIVLDFGSNCISGCPGGNTTVENTGNGTDSSNSGDVNQITNDNTFQTNDALLENNVILGSNSGDNATDANTGGNSTITTGDANTQASVLNFVNNNFAGEVVYAVVNIFGNLVGDIIFPDGSVLSCCTSDILAKNSGNGTGSENTASIDQTTKDNTFQFNDADIENNLLLSATTGGNSVSENTGGDSKVVTGDSSIFAQVVNIANLNLTGGNYWLVLVNEAGQWIGRILGAPDGSNVAGSETFSFVVDENGEISVINSGNGSDSANSGNVNQETNTTISQANKAKIVNNLDLSANTGGNSSSRNTGGDSTIATGDASIVANIVNFVNNNIVGTGKLFVTVVNVFGSWIGDFVSPGHEKENNNQANNESAFGGSSSQQQGSNTATGQSESDNNSSETSASINQTSLKSNKAGTVLGNIVLALGSGGNELASNEDSGSGLEGAIDSDIAGKKVVRINLAYLLLVLPVALLLRFVRRRLVVKVPARG</sequence>
<evidence type="ECO:0000256" key="1">
    <source>
        <dbReference type="SAM" id="MobiDB-lite"/>
    </source>
</evidence>
<feature type="compositionally biased region" description="Low complexity" evidence="1">
    <location>
        <begin position="205"/>
        <end position="258"/>
    </location>
</feature>
<organism evidence="3 4">
    <name type="scientific">Candidatus Woesebacteria bacterium RIFCSPHIGHO2_02_FULL_39_13</name>
    <dbReference type="NCBI Taxonomy" id="1802505"/>
    <lineage>
        <taxon>Bacteria</taxon>
        <taxon>Candidatus Woeseibacteriota</taxon>
    </lineage>
</organism>
<feature type="region of interest" description="Disordered" evidence="1">
    <location>
        <begin position="79"/>
        <end position="267"/>
    </location>
</feature>
<feature type="transmembrane region" description="Helical" evidence="2">
    <location>
        <begin position="750"/>
        <end position="767"/>
    </location>
</feature>
<keyword evidence="2" id="KW-0472">Membrane</keyword>
<feature type="compositionally biased region" description="Pro residues" evidence="1">
    <location>
        <begin position="95"/>
        <end position="104"/>
    </location>
</feature>
<dbReference type="AlphaFoldDB" id="A0A1F7Z3Y0"/>
<feature type="compositionally biased region" description="Low complexity" evidence="1">
    <location>
        <begin position="79"/>
        <end position="94"/>
    </location>
</feature>
<feature type="compositionally biased region" description="Low complexity" evidence="1">
    <location>
        <begin position="662"/>
        <end position="681"/>
    </location>
</feature>
<feature type="compositionally biased region" description="Polar residues" evidence="1">
    <location>
        <begin position="682"/>
        <end position="695"/>
    </location>
</feature>
<evidence type="ECO:0000313" key="4">
    <source>
        <dbReference type="Proteomes" id="UP000177169"/>
    </source>
</evidence>
<evidence type="ECO:0000256" key="2">
    <source>
        <dbReference type="SAM" id="Phobius"/>
    </source>
</evidence>
<keyword evidence="2" id="KW-1133">Transmembrane helix</keyword>
<dbReference type="Proteomes" id="UP000177169">
    <property type="component" value="Unassembled WGS sequence"/>
</dbReference>
<name>A0A1F7Z3Y0_9BACT</name>
<evidence type="ECO:0000313" key="3">
    <source>
        <dbReference type="EMBL" id="OGM33809.1"/>
    </source>
</evidence>
<reference evidence="3 4" key="1">
    <citation type="journal article" date="2016" name="Nat. Commun.">
        <title>Thousands of microbial genomes shed light on interconnected biogeochemical processes in an aquifer system.</title>
        <authorList>
            <person name="Anantharaman K."/>
            <person name="Brown C.T."/>
            <person name="Hug L.A."/>
            <person name="Sharon I."/>
            <person name="Castelle C.J."/>
            <person name="Probst A.J."/>
            <person name="Thomas B.C."/>
            <person name="Singh A."/>
            <person name="Wilkins M.J."/>
            <person name="Karaoz U."/>
            <person name="Brodie E.L."/>
            <person name="Williams K.H."/>
            <person name="Hubbard S.S."/>
            <person name="Banfield J.F."/>
        </authorList>
    </citation>
    <scope>NUCLEOTIDE SEQUENCE [LARGE SCALE GENOMIC DNA]</scope>
</reference>
<proteinExistence type="predicted"/>
<feature type="region of interest" description="Disordered" evidence="1">
    <location>
        <begin position="649"/>
        <end position="695"/>
    </location>
</feature>
<dbReference type="STRING" id="1802505.A3D01_02460"/>
<protein>
    <submittedName>
        <fullName evidence="3">Uncharacterized protein</fullName>
    </submittedName>
</protein>
<feature type="transmembrane region" description="Helical" evidence="2">
    <location>
        <begin position="51"/>
        <end position="72"/>
    </location>
</feature>
<feature type="compositionally biased region" description="Low complexity" evidence="1">
    <location>
        <begin position="126"/>
        <end position="161"/>
    </location>
</feature>
<accession>A0A1F7Z3Y0</accession>
<feature type="compositionally biased region" description="Polar residues" evidence="1">
    <location>
        <begin position="168"/>
        <end position="196"/>
    </location>
</feature>